<comment type="subcellular location">
    <subcellularLocation>
        <location evidence="1">Membrane</location>
        <topology evidence="1">Multi-pass membrane protein</topology>
    </subcellularLocation>
</comment>
<keyword evidence="4 6" id="KW-0472">Membrane</keyword>
<dbReference type="EMBL" id="VDLU01000002">
    <property type="protein sequence ID" value="TNJ29091.1"/>
    <property type="molecule type" value="Genomic_DNA"/>
</dbReference>
<feature type="transmembrane region" description="Helical" evidence="6">
    <location>
        <begin position="411"/>
        <end position="429"/>
    </location>
</feature>
<keyword evidence="3 6" id="KW-1133">Transmembrane helix</keyword>
<dbReference type="AlphaFoldDB" id="A0A4Z1T994"/>
<feature type="transmembrane region" description="Helical" evidence="6">
    <location>
        <begin position="346"/>
        <end position="367"/>
    </location>
</feature>
<feature type="transmembrane region" description="Helical" evidence="6">
    <location>
        <begin position="89"/>
        <end position="111"/>
    </location>
</feature>
<dbReference type="GO" id="GO:0016567">
    <property type="term" value="P:protein ubiquitination"/>
    <property type="evidence" value="ECO:0007669"/>
    <property type="project" value="TreeGrafter"/>
</dbReference>
<dbReference type="Proteomes" id="UP000315496">
    <property type="component" value="Chromosome 2"/>
</dbReference>
<protein>
    <submittedName>
        <fullName evidence="7">Sulfite exporter TauE/SafE</fullName>
    </submittedName>
</protein>
<keyword evidence="8" id="KW-1185">Reference proteome</keyword>
<dbReference type="PANTHER" id="PTHR14255">
    <property type="entry name" value="CEREBLON"/>
    <property type="match status" value="1"/>
</dbReference>
<organism evidence="7 8">
    <name type="scientific">Giardia muris</name>
    <dbReference type="NCBI Taxonomy" id="5742"/>
    <lineage>
        <taxon>Eukaryota</taxon>
        <taxon>Metamonada</taxon>
        <taxon>Diplomonadida</taxon>
        <taxon>Hexamitidae</taxon>
        <taxon>Giardiinae</taxon>
        <taxon>Giardia</taxon>
    </lineage>
</organism>
<feature type="transmembrane region" description="Helical" evidence="6">
    <location>
        <begin position="252"/>
        <end position="272"/>
    </location>
</feature>
<sequence>MATLVPGLTLGGELGAGAISSVFSILAAASGVGGGVIYVSSLQLFGASAHTAIPLSKIIIFSESFVLMFFNFFQHMAGEPTNPAITWDLVYVIEPAAVAGALIGSFINVLLPEWVIEVLEVVFLVYTAWKMVVHAMVALNQERQAAGKAILCPRLFSPSRAKRRCCRRPKVEAQTSKKEGEDVSTISSEKGVERDEETLEEKDVEAVELLGAVDEEGEEKEDVTVKKASRKKPTKCSGFGVKHFAQIPWDRMTNFIVTTAAILGIEVAVHTVPQCSTWYWVGMGSCMLVSILAVILNTVLIRRSIRKYQRLVGEGVEHSEAILRARILIGSDNPDAFNKTSYYVRFALVGLGAGVLGAVLGVGGGLLKNPILLTFGIDPVPARTASSTMIAFTSLSSSISYLLLGSIKLVYAWPLMLGVGFFFVSGYFVGDALIRCVRTKAFVPFLLAVMMLASAIFIAVTLSLEIKEMVETGLVPGFGSVC</sequence>
<accession>A0A4Z1T994</accession>
<feature type="transmembrane region" description="Helical" evidence="6">
    <location>
        <begin position="25"/>
        <end position="46"/>
    </location>
</feature>
<evidence type="ECO:0000256" key="1">
    <source>
        <dbReference type="ARBA" id="ARBA00004141"/>
    </source>
</evidence>
<comment type="caution">
    <text evidence="7">The sequence shown here is derived from an EMBL/GenBank/DDBJ whole genome shotgun (WGS) entry which is preliminary data.</text>
</comment>
<evidence type="ECO:0000256" key="2">
    <source>
        <dbReference type="ARBA" id="ARBA00022692"/>
    </source>
</evidence>
<proteinExistence type="predicted"/>
<feature type="region of interest" description="Disordered" evidence="5">
    <location>
        <begin position="168"/>
        <end position="197"/>
    </location>
</feature>
<evidence type="ECO:0000313" key="8">
    <source>
        <dbReference type="Proteomes" id="UP000315496"/>
    </source>
</evidence>
<name>A0A4Z1T994_GIAMU</name>
<evidence type="ECO:0000256" key="5">
    <source>
        <dbReference type="SAM" id="MobiDB-lite"/>
    </source>
</evidence>
<reference evidence="7 8" key="1">
    <citation type="submission" date="2019-05" db="EMBL/GenBank/DDBJ databases">
        <title>The compact genome of Giardia muris reveals important steps in the evolution of intestinal protozoan parasites.</title>
        <authorList>
            <person name="Xu F."/>
            <person name="Jimenez-Gonzalez A."/>
            <person name="Einarsson E."/>
            <person name="Astvaldsson A."/>
            <person name="Peirasmaki D."/>
            <person name="Eckmann L."/>
            <person name="Andersson J.O."/>
            <person name="Svard S.G."/>
            <person name="Jerlstrom-Hultqvist J."/>
        </authorList>
    </citation>
    <scope>NUCLEOTIDE SEQUENCE [LARGE SCALE GENOMIC DNA]</scope>
    <source>
        <strain evidence="7 8">Roberts-Thomson</strain>
    </source>
</reference>
<gene>
    <name evidence="7" type="ORF">GMRT_12942</name>
</gene>
<dbReference type="VEuPathDB" id="GiardiaDB:GMRT_12942"/>
<dbReference type="GO" id="GO:0016020">
    <property type="term" value="C:membrane"/>
    <property type="evidence" value="ECO:0007669"/>
    <property type="project" value="UniProtKB-SubCell"/>
</dbReference>
<evidence type="ECO:0000256" key="4">
    <source>
        <dbReference type="ARBA" id="ARBA00023136"/>
    </source>
</evidence>
<evidence type="ECO:0000256" key="3">
    <source>
        <dbReference type="ARBA" id="ARBA00022989"/>
    </source>
</evidence>
<feature type="transmembrane region" description="Helical" evidence="6">
    <location>
        <begin position="58"/>
        <end position="77"/>
    </location>
</feature>
<dbReference type="GO" id="GO:0031464">
    <property type="term" value="C:Cul4A-RING E3 ubiquitin ligase complex"/>
    <property type="evidence" value="ECO:0007669"/>
    <property type="project" value="TreeGrafter"/>
</dbReference>
<dbReference type="Pfam" id="PF01925">
    <property type="entry name" value="TauE"/>
    <property type="match status" value="2"/>
</dbReference>
<dbReference type="OrthoDB" id="434519at2759"/>
<evidence type="ECO:0000313" key="7">
    <source>
        <dbReference type="EMBL" id="TNJ29091.1"/>
    </source>
</evidence>
<feature type="transmembrane region" description="Helical" evidence="6">
    <location>
        <begin position="278"/>
        <end position="301"/>
    </location>
</feature>
<evidence type="ECO:0000256" key="6">
    <source>
        <dbReference type="SAM" id="Phobius"/>
    </source>
</evidence>
<keyword evidence="2 6" id="KW-0812">Transmembrane</keyword>
<dbReference type="PANTHER" id="PTHR14255:SF3">
    <property type="entry name" value="SULFITE EXPORTER TAUE_SAFE FAMILY PROTEIN 5-RELATED"/>
    <property type="match status" value="1"/>
</dbReference>
<feature type="transmembrane region" description="Helical" evidence="6">
    <location>
        <begin position="441"/>
        <end position="464"/>
    </location>
</feature>
<feature type="compositionally biased region" description="Basic and acidic residues" evidence="5">
    <location>
        <begin position="169"/>
        <end position="181"/>
    </location>
</feature>
<dbReference type="InterPro" id="IPR002781">
    <property type="entry name" value="TM_pro_TauE-like"/>
</dbReference>